<dbReference type="EMBL" id="JAEPWM010000007">
    <property type="protein sequence ID" value="MBK6007826.1"/>
    <property type="molecule type" value="Genomic_DNA"/>
</dbReference>
<feature type="transmembrane region" description="Helical" evidence="1">
    <location>
        <begin position="74"/>
        <end position="95"/>
    </location>
</feature>
<keyword evidence="1" id="KW-0812">Transmembrane</keyword>
<name>A0A934TUU1_9BURK</name>
<reference evidence="2" key="1">
    <citation type="journal article" date="2012" name="J. Microbiol. Biotechnol.">
        <title>Ramlibacter ginsenosidimutans sp. nov., with ginsenoside-converting activity.</title>
        <authorList>
            <person name="Wang L."/>
            <person name="An D.S."/>
            <person name="Kim S.G."/>
            <person name="Jin F.X."/>
            <person name="Kim S.C."/>
            <person name="Lee S.T."/>
            <person name="Im W.T."/>
        </authorList>
    </citation>
    <scope>NUCLEOTIDE SEQUENCE</scope>
    <source>
        <strain evidence="2">KACC 17527</strain>
    </source>
</reference>
<evidence type="ECO:0008006" key="4">
    <source>
        <dbReference type="Google" id="ProtNLM"/>
    </source>
</evidence>
<keyword evidence="1" id="KW-1133">Transmembrane helix</keyword>
<proteinExistence type="predicted"/>
<keyword evidence="3" id="KW-1185">Reference proteome</keyword>
<protein>
    <recommendedName>
        <fullName evidence="4">GlsB/YeaQ/YmgE family stress response membrane protein</fullName>
    </recommendedName>
</protein>
<feature type="transmembrane region" description="Helical" evidence="1">
    <location>
        <begin position="47"/>
        <end position="68"/>
    </location>
</feature>
<evidence type="ECO:0000313" key="3">
    <source>
        <dbReference type="Proteomes" id="UP000630528"/>
    </source>
</evidence>
<dbReference type="Proteomes" id="UP000630528">
    <property type="component" value="Unassembled WGS sequence"/>
</dbReference>
<feature type="transmembrane region" description="Helical" evidence="1">
    <location>
        <begin position="12"/>
        <end position="35"/>
    </location>
</feature>
<evidence type="ECO:0000256" key="1">
    <source>
        <dbReference type="SAM" id="Phobius"/>
    </source>
</evidence>
<sequence>MGFHGSPWQGAAITFSFFIWCAVGALAGWLFGMVMQSRGRIQRVEEVLVGVFGSFIGAESTAAMLGLAESATGVHPAALVGAVTGAAVLLVLLRIMRGAVGPLRNSKSPAARRR</sequence>
<organism evidence="2 3">
    <name type="scientific">Ramlibacter ginsenosidimutans</name>
    <dbReference type="NCBI Taxonomy" id="502333"/>
    <lineage>
        <taxon>Bacteria</taxon>
        <taxon>Pseudomonadati</taxon>
        <taxon>Pseudomonadota</taxon>
        <taxon>Betaproteobacteria</taxon>
        <taxon>Burkholderiales</taxon>
        <taxon>Comamonadaceae</taxon>
        <taxon>Ramlibacter</taxon>
    </lineage>
</organism>
<gene>
    <name evidence="2" type="ORF">JJB11_17130</name>
</gene>
<evidence type="ECO:0000313" key="2">
    <source>
        <dbReference type="EMBL" id="MBK6007826.1"/>
    </source>
</evidence>
<reference evidence="2" key="2">
    <citation type="submission" date="2021-01" db="EMBL/GenBank/DDBJ databases">
        <authorList>
            <person name="Kang M."/>
        </authorList>
    </citation>
    <scope>NUCLEOTIDE SEQUENCE</scope>
    <source>
        <strain evidence="2">KACC 17527</strain>
    </source>
</reference>
<comment type="caution">
    <text evidence="2">The sequence shown here is derived from an EMBL/GenBank/DDBJ whole genome shotgun (WGS) entry which is preliminary data.</text>
</comment>
<dbReference type="RefSeq" id="WP_201174030.1">
    <property type="nucleotide sequence ID" value="NZ_JAEPWM010000007.1"/>
</dbReference>
<dbReference type="AlphaFoldDB" id="A0A934TUU1"/>
<accession>A0A934TUU1</accession>
<keyword evidence="1" id="KW-0472">Membrane</keyword>